<reference evidence="2 3" key="1">
    <citation type="journal article" date="2018" name="Nat. Biotechnol.">
        <title>A standardized bacterial taxonomy based on genome phylogeny substantially revises the tree of life.</title>
        <authorList>
            <person name="Parks D.H."/>
            <person name="Chuvochina M."/>
            <person name="Waite D.W."/>
            <person name="Rinke C."/>
            <person name="Skarshewski A."/>
            <person name="Chaumeil P.A."/>
            <person name="Hugenholtz P."/>
        </authorList>
    </citation>
    <scope>NUCLEOTIDE SEQUENCE [LARGE SCALE GENOMIC DNA]</scope>
    <source>
        <strain evidence="2">UBA11306</strain>
    </source>
</reference>
<comment type="caution">
    <text evidence="2">The sequence shown here is derived from an EMBL/GenBank/DDBJ whole genome shotgun (WGS) entry which is preliminary data.</text>
</comment>
<keyword evidence="1" id="KW-0472">Membrane</keyword>
<dbReference type="EMBL" id="DQHO01000020">
    <property type="protein sequence ID" value="HCS93717.1"/>
    <property type="molecule type" value="Genomic_DNA"/>
</dbReference>
<keyword evidence="1" id="KW-0812">Transmembrane</keyword>
<dbReference type="InterPro" id="IPR018580">
    <property type="entry name" value="Uncharacterised_YfhO"/>
</dbReference>
<dbReference type="STRING" id="1121105.GCA_000421665_01286"/>
<protein>
    <submittedName>
        <fullName evidence="2">Uncharacterized protein</fullName>
    </submittedName>
</protein>
<feature type="transmembrane region" description="Helical" evidence="1">
    <location>
        <begin position="12"/>
        <end position="32"/>
    </location>
</feature>
<dbReference type="Pfam" id="PF09586">
    <property type="entry name" value="YfhO"/>
    <property type="match status" value="1"/>
</dbReference>
<dbReference type="AlphaFoldDB" id="A0A3D4S4I4"/>
<organism evidence="2 3">
    <name type="scientific">Bavariicoccus seileri</name>
    <dbReference type="NCBI Taxonomy" id="549685"/>
    <lineage>
        <taxon>Bacteria</taxon>
        <taxon>Bacillati</taxon>
        <taxon>Bacillota</taxon>
        <taxon>Bacilli</taxon>
        <taxon>Lactobacillales</taxon>
        <taxon>Enterococcaceae</taxon>
        <taxon>Bavariicoccus</taxon>
    </lineage>
</organism>
<evidence type="ECO:0000256" key="1">
    <source>
        <dbReference type="SAM" id="Phobius"/>
    </source>
</evidence>
<evidence type="ECO:0000313" key="2">
    <source>
        <dbReference type="EMBL" id="HCS93717.1"/>
    </source>
</evidence>
<accession>A0A3D4S4I4</accession>
<gene>
    <name evidence="2" type="ORF">DIW15_03275</name>
</gene>
<dbReference type="Proteomes" id="UP000262195">
    <property type="component" value="Unassembled WGS sequence"/>
</dbReference>
<sequence length="84" mass="9656">MKRITQKKLSIYVISFLLPVLLVTVVMFRQGILPFGDVTLLNADLDIQYIDFYGYLQNVLQGKDSLFYSFYKSLGGNVMSLFAY</sequence>
<evidence type="ECO:0000313" key="3">
    <source>
        <dbReference type="Proteomes" id="UP000262195"/>
    </source>
</evidence>
<name>A0A3D4S4I4_9ENTE</name>
<keyword evidence="1" id="KW-1133">Transmembrane helix</keyword>
<proteinExistence type="predicted"/>